<comment type="similarity">
    <text evidence="2">Belongs to the ODC antizyme family.</text>
</comment>
<dbReference type="SUPFAM" id="SSF55729">
    <property type="entry name" value="Acyl-CoA N-acyltransferases (Nat)"/>
    <property type="match status" value="1"/>
</dbReference>
<dbReference type="Gene3D" id="3.40.630.60">
    <property type="match status" value="1"/>
</dbReference>
<reference evidence="8" key="2">
    <citation type="submission" date="2015-01" db="EMBL/GenBank/DDBJ databases">
        <title>Evolutionary Origins and Diversification of the Mycorrhizal Mutualists.</title>
        <authorList>
            <consortium name="DOE Joint Genome Institute"/>
            <consortium name="Mycorrhizal Genomics Consortium"/>
            <person name="Kohler A."/>
            <person name="Kuo A."/>
            <person name="Nagy L.G."/>
            <person name="Floudas D."/>
            <person name="Copeland A."/>
            <person name="Barry K.W."/>
            <person name="Cichocki N."/>
            <person name="Veneault-Fourrey C."/>
            <person name="LaButti K."/>
            <person name="Lindquist E.A."/>
            <person name="Lipzen A."/>
            <person name="Lundell T."/>
            <person name="Morin E."/>
            <person name="Murat C."/>
            <person name="Riley R."/>
            <person name="Ohm R."/>
            <person name="Sun H."/>
            <person name="Tunlid A."/>
            <person name="Henrissat B."/>
            <person name="Grigoriev I.V."/>
            <person name="Hibbett D.S."/>
            <person name="Martin F."/>
        </authorList>
    </citation>
    <scope>NUCLEOTIDE SEQUENCE [LARGE SCALE GENOMIC DNA]</scope>
    <source>
        <strain evidence="8">h7</strain>
    </source>
</reference>
<organism evidence="7 8">
    <name type="scientific">Hebeloma cylindrosporum</name>
    <dbReference type="NCBI Taxonomy" id="76867"/>
    <lineage>
        <taxon>Eukaryota</taxon>
        <taxon>Fungi</taxon>
        <taxon>Dikarya</taxon>
        <taxon>Basidiomycota</taxon>
        <taxon>Agaricomycotina</taxon>
        <taxon>Agaricomycetes</taxon>
        <taxon>Agaricomycetidae</taxon>
        <taxon>Agaricales</taxon>
        <taxon>Agaricineae</taxon>
        <taxon>Hymenogastraceae</taxon>
        <taxon>Hebeloma</taxon>
    </lineage>
</organism>
<protein>
    <submittedName>
        <fullName evidence="7">Uncharacterized protein</fullName>
    </submittedName>
</protein>
<keyword evidence="4" id="KW-0688">Ribosomal frameshifting</keyword>
<dbReference type="OrthoDB" id="5959761at2759"/>
<dbReference type="HOGENOM" id="CLU_081620_1_0_1"/>
<dbReference type="InterPro" id="IPR038581">
    <property type="entry name" value="ODC_AZ_sf"/>
</dbReference>
<name>A0A0C3C8Y4_HEBCY</name>
<feature type="non-terminal residue" evidence="7">
    <location>
        <position position="243"/>
    </location>
</feature>
<sequence length="243" mass="25603">MGLSLSTLSQVCLLSAICKATTTCTTTLLPSLEGLGGAFDAPKAKCPPDRGSSDCVTGSQASFLPYHFSDSPSSSPSSSPNSNYSSSSPDSPRSLFNYPIPHTATSPRNIPSRSISSLSTPPLTPDHHSDPSKRSGFFDKSQKKDALDFLMTVFPHHGLSALPYAKSVSISAPNLGADFEGVVLEMPGSLKTLYVDGKSAESVSLRESIVALLDLADESLECTSLIIVLERSSPNLGKILHSL</sequence>
<gene>
    <name evidence="7" type="ORF">M413DRAFT_446198</name>
</gene>
<feature type="chain" id="PRO_5002162379" evidence="6">
    <location>
        <begin position="21"/>
        <end position="243"/>
    </location>
</feature>
<keyword evidence="6" id="KW-0732">Signal</keyword>
<dbReference type="AlphaFoldDB" id="A0A0C3C8Y4"/>
<evidence type="ECO:0000256" key="3">
    <source>
        <dbReference type="ARBA" id="ARBA00011486"/>
    </source>
</evidence>
<dbReference type="InterPro" id="IPR016181">
    <property type="entry name" value="Acyl_CoA_acyltransferase"/>
</dbReference>
<dbReference type="InterPro" id="IPR002993">
    <property type="entry name" value="ODC_AZ"/>
</dbReference>
<proteinExistence type="inferred from homology"/>
<feature type="signal peptide" evidence="6">
    <location>
        <begin position="1"/>
        <end position="20"/>
    </location>
</feature>
<dbReference type="EMBL" id="KN831783">
    <property type="protein sequence ID" value="KIM40051.1"/>
    <property type="molecule type" value="Genomic_DNA"/>
</dbReference>
<feature type="compositionally biased region" description="Basic and acidic residues" evidence="5">
    <location>
        <begin position="125"/>
        <end position="137"/>
    </location>
</feature>
<feature type="region of interest" description="Disordered" evidence="5">
    <location>
        <begin position="69"/>
        <end position="137"/>
    </location>
</feature>
<evidence type="ECO:0000313" key="7">
    <source>
        <dbReference type="EMBL" id="KIM40051.1"/>
    </source>
</evidence>
<comment type="function">
    <text evidence="1">Ornithine decarboxylase (ODC) antizyme protein that negatively regulates ODC activity and intracellular polyamine biosynthesis in response to increased intracellular polyamine levels. Binds to ODC monomers, inhibiting the assembly of the functional ODC homodimer, and targets the monomers for ubiquitin-independent proteolytic destruction by the 26S proteasome.</text>
</comment>
<dbReference type="Proteomes" id="UP000053424">
    <property type="component" value="Unassembled WGS sequence"/>
</dbReference>
<evidence type="ECO:0000256" key="1">
    <source>
        <dbReference type="ARBA" id="ARBA00002307"/>
    </source>
</evidence>
<reference evidence="7 8" key="1">
    <citation type="submission" date="2014-04" db="EMBL/GenBank/DDBJ databases">
        <authorList>
            <consortium name="DOE Joint Genome Institute"/>
            <person name="Kuo A."/>
            <person name="Gay G."/>
            <person name="Dore J."/>
            <person name="Kohler A."/>
            <person name="Nagy L.G."/>
            <person name="Floudas D."/>
            <person name="Copeland A."/>
            <person name="Barry K.W."/>
            <person name="Cichocki N."/>
            <person name="Veneault-Fourrey C."/>
            <person name="LaButti K."/>
            <person name="Lindquist E.A."/>
            <person name="Lipzen A."/>
            <person name="Lundell T."/>
            <person name="Morin E."/>
            <person name="Murat C."/>
            <person name="Sun H."/>
            <person name="Tunlid A."/>
            <person name="Henrissat B."/>
            <person name="Grigoriev I.V."/>
            <person name="Hibbett D.S."/>
            <person name="Martin F."/>
            <person name="Nordberg H.P."/>
            <person name="Cantor M.N."/>
            <person name="Hua S.X."/>
        </authorList>
    </citation>
    <scope>NUCLEOTIDE SEQUENCE [LARGE SCALE GENOMIC DNA]</scope>
    <source>
        <strain evidence="8">h7</strain>
    </source>
</reference>
<dbReference type="GO" id="GO:0075523">
    <property type="term" value="P:viral translational frameshifting"/>
    <property type="evidence" value="ECO:0007669"/>
    <property type="project" value="UniProtKB-KW"/>
</dbReference>
<evidence type="ECO:0000256" key="6">
    <source>
        <dbReference type="SAM" id="SignalP"/>
    </source>
</evidence>
<dbReference type="Pfam" id="PF02100">
    <property type="entry name" value="ODC_AZ"/>
    <property type="match status" value="1"/>
</dbReference>
<feature type="compositionally biased region" description="Low complexity" evidence="5">
    <location>
        <begin position="106"/>
        <end position="121"/>
    </location>
</feature>
<comment type="subunit">
    <text evidence="3">Interacts with ODC and thereby sterically blocks ODC homodimerization.</text>
</comment>
<evidence type="ECO:0000256" key="2">
    <source>
        <dbReference type="ARBA" id="ARBA00008796"/>
    </source>
</evidence>
<dbReference type="GO" id="GO:0008073">
    <property type="term" value="F:ornithine decarboxylase inhibitor activity"/>
    <property type="evidence" value="ECO:0007669"/>
    <property type="project" value="InterPro"/>
</dbReference>
<evidence type="ECO:0000256" key="4">
    <source>
        <dbReference type="ARBA" id="ARBA00022758"/>
    </source>
</evidence>
<accession>A0A0C3C8Y4</accession>
<feature type="compositionally biased region" description="Low complexity" evidence="5">
    <location>
        <begin position="69"/>
        <end position="94"/>
    </location>
</feature>
<evidence type="ECO:0000313" key="8">
    <source>
        <dbReference type="Proteomes" id="UP000053424"/>
    </source>
</evidence>
<keyword evidence="8" id="KW-1185">Reference proteome</keyword>
<evidence type="ECO:0000256" key="5">
    <source>
        <dbReference type="SAM" id="MobiDB-lite"/>
    </source>
</evidence>